<gene>
    <name evidence="2" type="ORF">Nstercoris_02065</name>
</gene>
<dbReference type="InterPro" id="IPR007569">
    <property type="entry name" value="DUF559"/>
</dbReference>
<keyword evidence="3" id="KW-1185">Reference proteome</keyword>
<dbReference type="EMBL" id="AP019755">
    <property type="protein sequence ID" value="BBL35789.1"/>
    <property type="molecule type" value="Genomic_DNA"/>
</dbReference>
<organism evidence="2 3">
    <name type="scientific">Nitrosomonas stercoris</name>
    <dbReference type="NCBI Taxonomy" id="1444684"/>
    <lineage>
        <taxon>Bacteria</taxon>
        <taxon>Pseudomonadati</taxon>
        <taxon>Pseudomonadota</taxon>
        <taxon>Betaproteobacteria</taxon>
        <taxon>Nitrosomonadales</taxon>
        <taxon>Nitrosomonadaceae</taxon>
        <taxon>Nitrosomonas</taxon>
    </lineage>
</organism>
<reference evidence="2 3" key="1">
    <citation type="submission" date="2019-06" db="EMBL/GenBank/DDBJ databases">
        <title>Nitrosomonas stercoris KYUHI-S whole genome shotgun sequence.</title>
        <authorList>
            <person name="Nakagawa T."/>
            <person name="Tsuchiya Y."/>
            <person name="Takahashi R."/>
        </authorList>
    </citation>
    <scope>NUCLEOTIDE SEQUENCE [LARGE SCALE GENOMIC DNA]</scope>
    <source>
        <strain evidence="2 3">KYUHI-S</strain>
    </source>
</reference>
<dbReference type="SUPFAM" id="SSF52980">
    <property type="entry name" value="Restriction endonuclease-like"/>
    <property type="match status" value="1"/>
</dbReference>
<dbReference type="KEGG" id="nst:Nstercoris_02065"/>
<dbReference type="AlphaFoldDB" id="A0A4Y1YPX9"/>
<dbReference type="Pfam" id="PF04480">
    <property type="entry name" value="DUF559"/>
    <property type="match status" value="1"/>
</dbReference>
<sequence length="101" mass="11966">MLELAPETRGLFKLNVKMPFKFGNRSMEIDLFANSVQIALEVDGYYHFQDQTAWRRDRRKDLVLQMQNILVLRFLAEDVVSRLSEIFSSVKQALQHQRNKH</sequence>
<dbReference type="InterPro" id="IPR011335">
    <property type="entry name" value="Restrct_endonuc-II-like"/>
</dbReference>
<protein>
    <recommendedName>
        <fullName evidence="1">DUF559 domain-containing protein</fullName>
    </recommendedName>
</protein>
<name>A0A4Y1YPX9_9PROT</name>
<evidence type="ECO:0000259" key="1">
    <source>
        <dbReference type="Pfam" id="PF04480"/>
    </source>
</evidence>
<dbReference type="Proteomes" id="UP000316473">
    <property type="component" value="Chromosome"/>
</dbReference>
<proteinExistence type="predicted"/>
<dbReference type="Gene3D" id="3.40.960.10">
    <property type="entry name" value="VSR Endonuclease"/>
    <property type="match status" value="1"/>
</dbReference>
<evidence type="ECO:0000313" key="3">
    <source>
        <dbReference type="Proteomes" id="UP000316473"/>
    </source>
</evidence>
<accession>A0A4Y1YPX9</accession>
<feature type="domain" description="DUF559" evidence="1">
    <location>
        <begin position="29"/>
        <end position="94"/>
    </location>
</feature>
<evidence type="ECO:0000313" key="2">
    <source>
        <dbReference type="EMBL" id="BBL35789.1"/>
    </source>
</evidence>